<dbReference type="OrthoDB" id="1046782at2759"/>
<evidence type="ECO:0000313" key="2">
    <source>
        <dbReference type="Proteomes" id="UP000444721"/>
    </source>
</evidence>
<protein>
    <recommendedName>
        <fullName evidence="3">Phosphatidylinositol-specific phospholipase C X domain-containing protein</fullName>
    </recommendedName>
</protein>
<dbReference type="GeneID" id="68113104"/>
<reference evidence="1 2" key="1">
    <citation type="journal article" date="2019" name="Sci. Rep.">
        <title>Nanopore sequencing improves the draft genome of the human pathogenic amoeba Naegleria fowleri.</title>
        <authorList>
            <person name="Liechti N."/>
            <person name="Schurch N."/>
            <person name="Bruggmann R."/>
            <person name="Wittwer M."/>
        </authorList>
    </citation>
    <scope>NUCLEOTIDE SEQUENCE [LARGE SCALE GENOMIC DNA]</scope>
    <source>
        <strain evidence="1 2">ATCC 30894</strain>
    </source>
</reference>
<organism evidence="1 2">
    <name type="scientific">Naegleria fowleri</name>
    <name type="common">Brain eating amoeba</name>
    <dbReference type="NCBI Taxonomy" id="5763"/>
    <lineage>
        <taxon>Eukaryota</taxon>
        <taxon>Discoba</taxon>
        <taxon>Heterolobosea</taxon>
        <taxon>Tetramitia</taxon>
        <taxon>Eutetramitia</taxon>
        <taxon>Vahlkampfiidae</taxon>
        <taxon>Naegleria</taxon>
    </lineage>
</organism>
<dbReference type="VEuPathDB" id="AmoebaDB:FDP41_005886"/>
<dbReference type="PANTHER" id="PTHR13593:SF113">
    <property type="entry name" value="SI:DKEY-266F7.9"/>
    <property type="match status" value="1"/>
</dbReference>
<dbReference type="RefSeq" id="XP_044559846.1">
    <property type="nucleotide sequence ID" value="XM_044709459.1"/>
</dbReference>
<sequence length="447" mass="51521">MSEQREDDVSRTRPSFLQHLDSIEIPSSIQQKLTSHRVNHLKSFLKEESCNNNNNNHPRMMVSNPPPPPHLDRCQSSSHHPPRIRSANIFLNDYLDCQTSPLLDNFVMNLQTPTLRMVNSQSWMKELRQEIGEVSLSQLKMPATHNSASYNVSSNQEYGVDVNYDSTMMLIPQMAKLFKMYGVNPERIKQFVAPWFKNQECSILQQLKHGIRHLDLRLCKAESSDGIRNNKFWACHGLLSAKFSTIFEQVKKFHLENPYEVVTLDINHIYGFNNEMDHLEFLNMTHEILGSGSIIDPSTISTNATLTSIWNASSSSRIFIFYNHQEIIRKYGSKYKLFASSSISTPWVNKQQMSALYQEILSQLTARSHLDRRFVSQILLTPNLGMMVDGLFEKPHSVRELAEMNYGSIPQWIKLSAPNSKLNIVNTDYYNLNGRQFITQVISQNFN</sequence>
<dbReference type="VEuPathDB" id="AmoebaDB:NF0073790"/>
<dbReference type="GO" id="GO:0008081">
    <property type="term" value="F:phosphoric diester hydrolase activity"/>
    <property type="evidence" value="ECO:0007669"/>
    <property type="project" value="InterPro"/>
</dbReference>
<evidence type="ECO:0000313" key="1">
    <source>
        <dbReference type="EMBL" id="KAF0975133.1"/>
    </source>
</evidence>
<dbReference type="EMBL" id="VFQX01000048">
    <property type="protein sequence ID" value="KAF0975133.1"/>
    <property type="molecule type" value="Genomic_DNA"/>
</dbReference>
<name>A0A6A5BAW3_NAEFO</name>
<dbReference type="GO" id="GO:0006629">
    <property type="term" value="P:lipid metabolic process"/>
    <property type="evidence" value="ECO:0007669"/>
    <property type="project" value="InterPro"/>
</dbReference>
<dbReference type="InterPro" id="IPR017946">
    <property type="entry name" value="PLC-like_Pdiesterase_TIM-brl"/>
</dbReference>
<dbReference type="PANTHER" id="PTHR13593">
    <property type="match status" value="1"/>
</dbReference>
<dbReference type="AlphaFoldDB" id="A0A6A5BAW3"/>
<evidence type="ECO:0008006" key="3">
    <source>
        <dbReference type="Google" id="ProtNLM"/>
    </source>
</evidence>
<keyword evidence="2" id="KW-1185">Reference proteome</keyword>
<gene>
    <name evidence="1" type="ORF">FDP41_005886</name>
</gene>
<dbReference type="CDD" id="cd08587">
    <property type="entry name" value="PI-PLCXDc_like"/>
    <property type="match status" value="1"/>
</dbReference>
<dbReference type="Gene3D" id="3.20.20.190">
    <property type="entry name" value="Phosphatidylinositol (PI) phosphodiesterase"/>
    <property type="match status" value="1"/>
</dbReference>
<proteinExistence type="predicted"/>
<comment type="caution">
    <text evidence="1">The sequence shown here is derived from an EMBL/GenBank/DDBJ whole genome shotgun (WGS) entry which is preliminary data.</text>
</comment>
<dbReference type="Proteomes" id="UP000444721">
    <property type="component" value="Unassembled WGS sequence"/>
</dbReference>
<dbReference type="VEuPathDB" id="AmoebaDB:NfTy_044410"/>
<dbReference type="OMA" id="NHFYAME"/>
<dbReference type="SUPFAM" id="SSF51695">
    <property type="entry name" value="PLC-like phosphodiesterases"/>
    <property type="match status" value="1"/>
</dbReference>
<accession>A0A6A5BAW3</accession>
<dbReference type="InterPro" id="IPR051057">
    <property type="entry name" value="PI-PLC_domain"/>
</dbReference>